<evidence type="ECO:0000256" key="3">
    <source>
        <dbReference type="ARBA" id="ARBA00022525"/>
    </source>
</evidence>
<dbReference type="AlphaFoldDB" id="A0A811P365"/>
<evidence type="ECO:0000256" key="6">
    <source>
        <dbReference type="RuleBase" id="RU367102"/>
    </source>
</evidence>
<dbReference type="Pfam" id="PF17181">
    <property type="entry name" value="EPF"/>
    <property type="match status" value="1"/>
</dbReference>
<evidence type="ECO:0000256" key="7">
    <source>
        <dbReference type="SAM" id="MobiDB-lite"/>
    </source>
</evidence>
<keyword evidence="4" id="KW-0732">Signal</keyword>
<name>A0A811P365_9POAL</name>
<evidence type="ECO:0000256" key="2">
    <source>
        <dbReference type="ARBA" id="ARBA00008127"/>
    </source>
</evidence>
<proteinExistence type="inferred from homology"/>
<sequence>MSAGAARRLRWQHRAAWSLLLFFVVVVVLPLLVFMAQGGQQEPAHVGEDRQIDGGGHAEQQQLSRLGSRPPCCDRKCGACAPCTAVQVRAGDAAEREPGLRPLCANYEPVGWKCRCGAAVFDP</sequence>
<dbReference type="InterPro" id="IPR039455">
    <property type="entry name" value="EPFL"/>
</dbReference>
<evidence type="ECO:0000313" key="9">
    <source>
        <dbReference type="Proteomes" id="UP000604825"/>
    </source>
</evidence>
<comment type="caution">
    <text evidence="8">The sequence shown here is derived from an EMBL/GenBank/DDBJ whole genome shotgun (WGS) entry which is preliminary data.</text>
</comment>
<evidence type="ECO:0000313" key="8">
    <source>
        <dbReference type="EMBL" id="CAD6233198.1"/>
    </source>
</evidence>
<dbReference type="PANTHER" id="PTHR33109">
    <property type="entry name" value="EPIDERMAL PATTERNING FACTOR-LIKE PROTEIN 4"/>
    <property type="match status" value="1"/>
</dbReference>
<gene>
    <name evidence="8" type="ORF">NCGR_LOCUS22672</name>
</gene>
<dbReference type="PANTHER" id="PTHR33109:SF74">
    <property type="entry name" value="EPIDERMAL PATTERNING FACTOR-LIKE PROTEIN"/>
    <property type="match status" value="1"/>
</dbReference>
<protein>
    <recommendedName>
        <fullName evidence="6">Epidermal patterning factor-like protein</fullName>
    </recommendedName>
</protein>
<keyword evidence="5" id="KW-1015">Disulfide bond</keyword>
<feature type="region of interest" description="Disordered" evidence="7">
    <location>
        <begin position="44"/>
        <end position="69"/>
    </location>
</feature>
<keyword evidence="9" id="KW-1185">Reference proteome</keyword>
<dbReference type="Proteomes" id="UP000604825">
    <property type="component" value="Unassembled WGS sequence"/>
</dbReference>
<comment type="subcellular location">
    <subcellularLocation>
        <location evidence="1 6">Secreted</location>
    </subcellularLocation>
</comment>
<reference evidence="8" key="1">
    <citation type="submission" date="2020-10" db="EMBL/GenBank/DDBJ databases">
        <authorList>
            <person name="Han B."/>
            <person name="Lu T."/>
            <person name="Zhao Q."/>
            <person name="Huang X."/>
            <person name="Zhao Y."/>
        </authorList>
    </citation>
    <scope>NUCLEOTIDE SEQUENCE</scope>
</reference>
<evidence type="ECO:0000256" key="1">
    <source>
        <dbReference type="ARBA" id="ARBA00004613"/>
    </source>
</evidence>
<dbReference type="GO" id="GO:0005576">
    <property type="term" value="C:extracellular region"/>
    <property type="evidence" value="ECO:0007669"/>
    <property type="project" value="UniProtKB-SubCell"/>
</dbReference>
<dbReference type="EMBL" id="CAJGYO010000005">
    <property type="protein sequence ID" value="CAD6233198.1"/>
    <property type="molecule type" value="Genomic_DNA"/>
</dbReference>
<dbReference type="GO" id="GO:0010052">
    <property type="term" value="P:guard cell differentiation"/>
    <property type="evidence" value="ECO:0007669"/>
    <property type="project" value="UniProtKB-UniRule"/>
</dbReference>
<organism evidence="8 9">
    <name type="scientific">Miscanthus lutarioriparius</name>
    <dbReference type="NCBI Taxonomy" id="422564"/>
    <lineage>
        <taxon>Eukaryota</taxon>
        <taxon>Viridiplantae</taxon>
        <taxon>Streptophyta</taxon>
        <taxon>Embryophyta</taxon>
        <taxon>Tracheophyta</taxon>
        <taxon>Spermatophyta</taxon>
        <taxon>Magnoliopsida</taxon>
        <taxon>Liliopsida</taxon>
        <taxon>Poales</taxon>
        <taxon>Poaceae</taxon>
        <taxon>PACMAD clade</taxon>
        <taxon>Panicoideae</taxon>
        <taxon>Andropogonodae</taxon>
        <taxon>Andropogoneae</taxon>
        <taxon>Saccharinae</taxon>
        <taxon>Miscanthus</taxon>
    </lineage>
</organism>
<keyword evidence="3 6" id="KW-0964">Secreted</keyword>
<evidence type="ECO:0000256" key="4">
    <source>
        <dbReference type="ARBA" id="ARBA00022729"/>
    </source>
</evidence>
<comment type="similarity">
    <text evidence="2 6">Belongs to the plant cysteine rich small secretory peptide family. Epidermal patterning factor subfamily.</text>
</comment>
<comment type="function">
    <text evidence="6">Controls stomatal patterning.</text>
</comment>
<accession>A0A811P365</accession>
<keyword evidence="6" id="KW-0217">Developmental protein</keyword>
<dbReference type="OrthoDB" id="645396at2759"/>
<evidence type="ECO:0000256" key="5">
    <source>
        <dbReference type="ARBA" id="ARBA00023157"/>
    </source>
</evidence>